<dbReference type="SMART" id="SM00636">
    <property type="entry name" value="Glyco_18"/>
    <property type="match status" value="1"/>
</dbReference>
<dbReference type="GO" id="GO:0005975">
    <property type="term" value="P:carbohydrate metabolic process"/>
    <property type="evidence" value="ECO:0007669"/>
    <property type="project" value="InterPro"/>
</dbReference>
<dbReference type="PROSITE" id="PS01095">
    <property type="entry name" value="GH18_1"/>
    <property type="match status" value="1"/>
</dbReference>
<reference evidence="8 9" key="1">
    <citation type="submission" date="2018-06" db="EMBL/GenBank/DDBJ databases">
        <title>Freshwater and sediment microbial communities from various areas in North America, analyzing microbe dynamics in response to fracking.</title>
        <authorList>
            <person name="Lamendella R."/>
        </authorList>
    </citation>
    <scope>NUCLEOTIDE SEQUENCE [LARGE SCALE GENOMIC DNA]</scope>
    <source>
        <strain evidence="8 9">14_TX</strain>
    </source>
</reference>
<dbReference type="CDD" id="cd00161">
    <property type="entry name" value="beta-trefoil_Ricin-like"/>
    <property type="match status" value="2"/>
</dbReference>
<dbReference type="InterPro" id="IPR035992">
    <property type="entry name" value="Ricin_B-like_lectins"/>
</dbReference>
<evidence type="ECO:0000256" key="4">
    <source>
        <dbReference type="ARBA" id="ARBA00023024"/>
    </source>
</evidence>
<dbReference type="CDD" id="cd06548">
    <property type="entry name" value="GH18_chitinase"/>
    <property type="match status" value="1"/>
</dbReference>
<dbReference type="SMART" id="SM00458">
    <property type="entry name" value="RICIN"/>
    <property type="match status" value="2"/>
</dbReference>
<keyword evidence="4" id="KW-0119">Carbohydrate metabolism</keyword>
<dbReference type="SUPFAM" id="SSF51445">
    <property type="entry name" value="(Trans)glycosidases"/>
    <property type="match status" value="1"/>
</dbReference>
<dbReference type="PANTHER" id="PTHR11177">
    <property type="entry name" value="CHITINASE"/>
    <property type="match status" value="1"/>
</dbReference>
<dbReference type="InterPro" id="IPR036691">
    <property type="entry name" value="Endo/exonu/phosph_ase_sf"/>
</dbReference>
<dbReference type="OrthoDB" id="9775889at2"/>
<comment type="catalytic activity">
    <reaction evidence="1">
        <text>Random endo-hydrolysis of N-acetyl-beta-D-glucosaminide (1-&gt;4)-beta-linkages in chitin and chitodextrins.</text>
        <dbReference type="EC" id="3.2.1.14"/>
    </reaction>
</comment>
<evidence type="ECO:0000259" key="7">
    <source>
        <dbReference type="PROSITE" id="PS51910"/>
    </source>
</evidence>
<dbReference type="InterPro" id="IPR001223">
    <property type="entry name" value="Glyco_hydro18_cat"/>
</dbReference>
<keyword evidence="5 6" id="KW-0326">Glycosidase</keyword>
<dbReference type="GO" id="GO:0006032">
    <property type="term" value="P:chitin catabolic process"/>
    <property type="evidence" value="ECO:0007669"/>
    <property type="project" value="UniProtKB-KW"/>
</dbReference>
<keyword evidence="4" id="KW-0146">Chitin degradation</keyword>
<protein>
    <recommendedName>
        <fullName evidence="2">chitinase</fullName>
        <ecNumber evidence="2">3.2.1.14</ecNumber>
    </recommendedName>
</protein>
<dbReference type="PANTHER" id="PTHR11177:SF317">
    <property type="entry name" value="CHITINASE 12-RELATED"/>
    <property type="match status" value="1"/>
</dbReference>
<dbReference type="GO" id="GO:0008843">
    <property type="term" value="F:endochitinase activity"/>
    <property type="evidence" value="ECO:0007669"/>
    <property type="project" value="UniProtKB-EC"/>
</dbReference>
<dbReference type="PROSITE" id="PS50231">
    <property type="entry name" value="RICIN_B_LECTIN"/>
    <property type="match status" value="2"/>
</dbReference>
<dbReference type="InterPro" id="IPR050314">
    <property type="entry name" value="Glycosyl_Hydrlase_18"/>
</dbReference>
<evidence type="ECO:0000256" key="6">
    <source>
        <dbReference type="RuleBase" id="RU000489"/>
    </source>
</evidence>
<dbReference type="EC" id="3.2.1.14" evidence="2"/>
<dbReference type="Pfam" id="PF03372">
    <property type="entry name" value="Exo_endo_phos"/>
    <property type="match status" value="1"/>
</dbReference>
<name>A0A366JH17_CYTFI</name>
<dbReference type="Pfam" id="PF00652">
    <property type="entry name" value="Ricin_B_lectin"/>
    <property type="match status" value="2"/>
</dbReference>
<sequence>MEFSFLFMTKKVFKKCVIVFLLLVLAGSYIDFRSAKPTLAAPGTPPAVTWNMQGASDGNTALSLWTNYIGNFMRNQASVVALQEAGPNEPTHAPGTGREYLRGAQLAPLPEGMAAQLPPYPQTQEVRHSQWRANGVNYDVYFLQTDPNGDGWGGGRVNLAMVSQRAADEVVVIPNPLSQQTAYTARASLGLRFGSTWYFDIHALSRSSGSDAPGLLRNISMFVASRNQNEDWIAMGDLNRTPASWNQNGQSLLPAGAVIYGIGSRTQRSGNELDYFIYSGGVVPGVMVGTPSSGFNIDGGGPSDHLPIILGALQAAAEPTQIYTSYQTVESMAAGGVLDAYHNGVDFDTPIISYTRIGGAENQSWAVEQYNDGSLRFRGESSNRCISSSGVSSGAELILADCSDESSFQRWEPQYLGNNEYQLHSQIDSNLCMNVKGGQTDPNVGKDVILYDCQNTPNERWIFTPSHNSTGPSLDPIDDMRDYVPSRISLENSKNGGVMDVAKDKIDDNSAVISWHRNNGANQGWIPVWRSKDTLSFRGLSSGKCLDIHNSTDNVGPGRELVTFTCIVQESQNWRVEELDNGHVMLHSVAHPELCIDVEGGPTNPDEGNLIVYTCTGAANQQWMWTSYDPNGAPELPEDPYFPHDELFALPDPGAPSQRTAYFNSWSVYGNAFYLKDLDTNGTAAKLTTLNYAFENIDPVNLTCFAANKSGSPDESDPNGNDGASDAWADYQMSYTAGNSIDGVADNWNQPLKGNFNQLKKLKAKYPNLKVLVSLGGWTYSKYFSDVAATDTSRQKFVSSCINMYIKGNLPKIGDDPAGGSGVAADIFDGFDIDWEFPASANGHLGNHYGPQDTTNFSLLLAEFRRQLDALGGKHYSLTAALPSGPSDIDKLEVGQIASYLDMGNVMTYDMHGAWETTGPTDFQAPLFDSPFSPAYFKGLTVNDAINHYLMNGFPADKLSMGIPLYSRGWTGVPDNGKHGLYQPATGATDAYPFSQQPGVAMYKELEAAGKITDIQFDDYSKSSWIYDGSNFFSLETPETLLYKRQYIKDKGLGGVMIYSLENDPSTKLLNNALGFPTP</sequence>
<dbReference type="SUPFAM" id="SSF50370">
    <property type="entry name" value="Ricin B-like lectins"/>
    <property type="match status" value="2"/>
</dbReference>
<evidence type="ECO:0000256" key="5">
    <source>
        <dbReference type="ARBA" id="ARBA00023295"/>
    </source>
</evidence>
<dbReference type="Gene3D" id="3.20.20.80">
    <property type="entry name" value="Glycosidases"/>
    <property type="match status" value="1"/>
</dbReference>
<dbReference type="SUPFAM" id="SSF54556">
    <property type="entry name" value="Chitinase insertion domain"/>
    <property type="match status" value="1"/>
</dbReference>
<keyword evidence="3 6" id="KW-0378">Hydrolase</keyword>
<dbReference type="RefSeq" id="WP_113885646.1">
    <property type="nucleotide sequence ID" value="NZ_QNSF01000029.1"/>
</dbReference>
<accession>A0A366JH17</accession>
<dbReference type="InterPro" id="IPR017853">
    <property type="entry name" value="GH"/>
</dbReference>
<evidence type="ECO:0000256" key="1">
    <source>
        <dbReference type="ARBA" id="ARBA00000822"/>
    </source>
</evidence>
<comment type="caution">
    <text evidence="8">The sequence shown here is derived from an EMBL/GenBank/DDBJ whole genome shotgun (WGS) entry which is preliminary data.</text>
</comment>
<dbReference type="EMBL" id="QNSF01000029">
    <property type="protein sequence ID" value="RBP86239.1"/>
    <property type="molecule type" value="Genomic_DNA"/>
</dbReference>
<evidence type="ECO:0000256" key="2">
    <source>
        <dbReference type="ARBA" id="ARBA00012729"/>
    </source>
</evidence>
<dbReference type="InterPro" id="IPR005135">
    <property type="entry name" value="Endo/exonuclease/phosphatase"/>
</dbReference>
<evidence type="ECO:0000256" key="3">
    <source>
        <dbReference type="ARBA" id="ARBA00022801"/>
    </source>
</evidence>
<dbReference type="InterPro" id="IPR029070">
    <property type="entry name" value="Chitinase_insertion_sf"/>
</dbReference>
<keyword evidence="9" id="KW-1185">Reference proteome</keyword>
<dbReference type="Pfam" id="PF00704">
    <property type="entry name" value="Glyco_hydro_18"/>
    <property type="match status" value="1"/>
</dbReference>
<dbReference type="InterPro" id="IPR011583">
    <property type="entry name" value="Chitinase_II/V-like_cat"/>
</dbReference>
<feature type="domain" description="GH18" evidence="7">
    <location>
        <begin position="657"/>
        <end position="1077"/>
    </location>
</feature>
<evidence type="ECO:0000313" key="8">
    <source>
        <dbReference type="EMBL" id="RBP86239.1"/>
    </source>
</evidence>
<dbReference type="Gene3D" id="3.60.10.10">
    <property type="entry name" value="Endonuclease/exonuclease/phosphatase"/>
    <property type="match status" value="1"/>
</dbReference>
<dbReference type="InterPro" id="IPR001579">
    <property type="entry name" value="Glyco_hydro_18_chit_AS"/>
</dbReference>
<evidence type="ECO:0000313" key="9">
    <source>
        <dbReference type="Proteomes" id="UP000252731"/>
    </source>
</evidence>
<dbReference type="GO" id="GO:0008061">
    <property type="term" value="F:chitin binding"/>
    <property type="evidence" value="ECO:0007669"/>
    <property type="project" value="InterPro"/>
</dbReference>
<gene>
    <name evidence="8" type="ORF">DFO70_12918</name>
</gene>
<organism evidence="8 9">
    <name type="scientific">Cytobacillus firmus</name>
    <name type="common">Bacillus firmus</name>
    <dbReference type="NCBI Taxonomy" id="1399"/>
    <lineage>
        <taxon>Bacteria</taxon>
        <taxon>Bacillati</taxon>
        <taxon>Bacillota</taxon>
        <taxon>Bacilli</taxon>
        <taxon>Bacillales</taxon>
        <taxon>Bacillaceae</taxon>
        <taxon>Cytobacillus</taxon>
    </lineage>
</organism>
<dbReference type="Gene3D" id="2.80.10.50">
    <property type="match status" value="3"/>
</dbReference>
<dbReference type="SUPFAM" id="SSF56219">
    <property type="entry name" value="DNase I-like"/>
    <property type="match status" value="1"/>
</dbReference>
<dbReference type="PROSITE" id="PS51910">
    <property type="entry name" value="GH18_2"/>
    <property type="match status" value="1"/>
</dbReference>
<proteinExistence type="predicted"/>
<dbReference type="Gene3D" id="3.10.50.10">
    <property type="match status" value="1"/>
</dbReference>
<dbReference type="AlphaFoldDB" id="A0A366JH17"/>
<dbReference type="InterPro" id="IPR000772">
    <property type="entry name" value="Ricin_B_lectin"/>
</dbReference>
<dbReference type="Proteomes" id="UP000252731">
    <property type="component" value="Unassembled WGS sequence"/>
</dbReference>
<keyword evidence="4" id="KW-0624">Polysaccharide degradation</keyword>